<dbReference type="SMART" id="SM00435">
    <property type="entry name" value="TOPEUc"/>
    <property type="match status" value="1"/>
</dbReference>
<evidence type="ECO:0000256" key="6">
    <source>
        <dbReference type="ARBA" id="ARBA00023235"/>
    </source>
</evidence>
<evidence type="ECO:0000259" key="9">
    <source>
        <dbReference type="SMART" id="SM00435"/>
    </source>
</evidence>
<dbReference type="EMBL" id="GADI01007108">
    <property type="protein sequence ID" value="JAA66700.1"/>
    <property type="molecule type" value="mRNA"/>
</dbReference>
<evidence type="ECO:0000256" key="5">
    <source>
        <dbReference type="ARBA" id="ARBA00023125"/>
    </source>
</evidence>
<evidence type="ECO:0000256" key="4">
    <source>
        <dbReference type="ARBA" id="ARBA00023029"/>
    </source>
</evidence>
<dbReference type="SUPFAM" id="SSF46596">
    <property type="entry name" value="Eukaryotic DNA topoisomerase I, dispensable insert domain"/>
    <property type="match status" value="1"/>
</dbReference>
<dbReference type="Pfam" id="PF01028">
    <property type="entry name" value="Topoisom_I"/>
    <property type="match status" value="1"/>
</dbReference>
<dbReference type="InterPro" id="IPR014711">
    <property type="entry name" value="TopoI_cat_a-hlx-sub_euk"/>
</dbReference>
<dbReference type="GO" id="GO:0005694">
    <property type="term" value="C:chromosome"/>
    <property type="evidence" value="ECO:0007669"/>
    <property type="project" value="InterPro"/>
</dbReference>
<sequence>MTLETETVVISEVKGEVLSDDDVPLLALRAGNEKEEGETADTVGCCSLRVEHLTLHDSKDGKEFVVEFDFLGKDSIRYVNAVPVEKRVFRNLKLFMENKKPADDLFDRLNTSILNKHLNELMEGLTAKVFRTYNASKTLQEQLELLTEADMSLPEKMLAYNRANRAVAILCNHQRAVPKTFDKQMENLQKKMEEKEAQIRQCKKELKQHKSDYNNSRTEKDKQLLERKKKRMQQLEDQMKKLEVQATDKEENKQIALGTSKLNYLDPRISVAWCKKWDVPIDKIYNKTQRDKFRWAIEMAGPDYKF</sequence>
<dbReference type="InterPro" id="IPR014727">
    <property type="entry name" value="TopoI_cat_a/b-sub_euk"/>
</dbReference>
<dbReference type="InterPro" id="IPR018521">
    <property type="entry name" value="TopoIB_AS"/>
</dbReference>
<dbReference type="AlphaFoldDB" id="A0A0K8R6C6"/>
<protein>
    <recommendedName>
        <fullName evidence="3">DNA topoisomerase</fullName>
        <ecNumber evidence="3">5.6.2.1</ecNumber>
    </recommendedName>
</protein>
<evidence type="ECO:0000256" key="8">
    <source>
        <dbReference type="SAM" id="Coils"/>
    </source>
</evidence>
<reference evidence="10" key="1">
    <citation type="submission" date="2012-12" db="EMBL/GenBank/DDBJ databases">
        <title>Identification and characterization of a phenylalanine ammonia-lyase gene family in Isatis indigotica Fort.</title>
        <authorList>
            <person name="Liu Q."/>
            <person name="Chen J."/>
            <person name="Zhou X."/>
            <person name="Di P."/>
            <person name="Xiao Y."/>
            <person name="Xuan H."/>
            <person name="Zhang L."/>
            <person name="Chen W."/>
        </authorList>
    </citation>
    <scope>NUCLEOTIDE SEQUENCE</scope>
    <source>
        <tissue evidence="10">Salivary gland</tissue>
    </source>
</reference>
<dbReference type="GO" id="GO:0006265">
    <property type="term" value="P:DNA topological change"/>
    <property type="evidence" value="ECO:0007669"/>
    <property type="project" value="UniProtKB-UniRule"/>
</dbReference>
<comment type="similarity">
    <text evidence="2 7">Belongs to the type IB topoisomerase family.</text>
</comment>
<dbReference type="GO" id="GO:0003677">
    <property type="term" value="F:DNA binding"/>
    <property type="evidence" value="ECO:0007669"/>
    <property type="project" value="UniProtKB-UniRule"/>
</dbReference>
<evidence type="ECO:0000256" key="3">
    <source>
        <dbReference type="ARBA" id="ARBA00012891"/>
    </source>
</evidence>
<organism evidence="10">
    <name type="scientific">Ixodes ricinus</name>
    <name type="common">Common tick</name>
    <name type="synonym">Acarus ricinus</name>
    <dbReference type="NCBI Taxonomy" id="34613"/>
    <lineage>
        <taxon>Eukaryota</taxon>
        <taxon>Metazoa</taxon>
        <taxon>Ecdysozoa</taxon>
        <taxon>Arthropoda</taxon>
        <taxon>Chelicerata</taxon>
        <taxon>Arachnida</taxon>
        <taxon>Acari</taxon>
        <taxon>Parasitiformes</taxon>
        <taxon>Ixodida</taxon>
        <taxon>Ixodoidea</taxon>
        <taxon>Ixodidae</taxon>
        <taxon>Ixodinae</taxon>
        <taxon>Ixodes</taxon>
    </lineage>
</organism>
<dbReference type="FunFam" id="1.10.132.10:FF:000001">
    <property type="entry name" value="DNA topoisomerase I"/>
    <property type="match status" value="1"/>
</dbReference>
<dbReference type="PROSITE" id="PS52038">
    <property type="entry name" value="TOPO_IB_2"/>
    <property type="match status" value="1"/>
</dbReference>
<dbReference type="Gene3D" id="3.90.15.10">
    <property type="entry name" value="Topoisomerase I, Chain A, domain 3"/>
    <property type="match status" value="1"/>
</dbReference>
<evidence type="ECO:0000256" key="7">
    <source>
        <dbReference type="PROSITE-ProRule" id="PRU01382"/>
    </source>
</evidence>
<dbReference type="InterPro" id="IPR013500">
    <property type="entry name" value="TopoI_cat_euk"/>
</dbReference>
<dbReference type="InterPro" id="IPR051062">
    <property type="entry name" value="Topoisomerase_IB"/>
</dbReference>
<dbReference type="InterPro" id="IPR011010">
    <property type="entry name" value="DNA_brk_join_enz"/>
</dbReference>
<keyword evidence="5 7" id="KW-0238">DNA-binding</keyword>
<feature type="active site" description="O-(3'-phospho-DNA)-tyrosine intermediate" evidence="7">
    <location>
        <position position="264"/>
    </location>
</feature>
<dbReference type="GO" id="GO:0003917">
    <property type="term" value="F:DNA topoisomerase type I (single strand cut, ATP-independent) activity"/>
    <property type="evidence" value="ECO:0007669"/>
    <property type="project" value="UniProtKB-UniRule"/>
</dbReference>
<feature type="coiled-coil region" evidence="8">
    <location>
        <begin position="185"/>
        <end position="252"/>
    </location>
</feature>
<dbReference type="Gene3D" id="1.10.132.10">
    <property type="match status" value="1"/>
</dbReference>
<dbReference type="InterPro" id="IPR013499">
    <property type="entry name" value="TopoI_euk"/>
</dbReference>
<keyword evidence="4 7" id="KW-0799">Topoisomerase</keyword>
<dbReference type="PROSITE" id="PS00176">
    <property type="entry name" value="TOPO_IB_1"/>
    <property type="match status" value="1"/>
</dbReference>
<evidence type="ECO:0000256" key="2">
    <source>
        <dbReference type="ARBA" id="ARBA00006645"/>
    </source>
</evidence>
<dbReference type="SUPFAM" id="SSF56349">
    <property type="entry name" value="DNA breaking-rejoining enzymes"/>
    <property type="match status" value="1"/>
</dbReference>
<feature type="domain" description="DNA topoisomerase I eukaryotic-type" evidence="9">
    <location>
        <begin position="3"/>
        <end position="278"/>
    </location>
</feature>
<dbReference type="Pfam" id="PF14370">
    <property type="entry name" value="Topo_C_assoc"/>
    <property type="match status" value="1"/>
</dbReference>
<proteinExistence type="evidence at transcript level"/>
<name>A0A0K8R6C6_IXORI</name>
<dbReference type="EC" id="5.6.2.1" evidence="3"/>
<accession>A0A0K8R6C6</accession>
<evidence type="ECO:0000313" key="10">
    <source>
        <dbReference type="EMBL" id="JAA66700.1"/>
    </source>
</evidence>
<dbReference type="InterPro" id="IPR025834">
    <property type="entry name" value="TopoI_C_dom"/>
</dbReference>
<dbReference type="GO" id="GO:0007059">
    <property type="term" value="P:chromosome segregation"/>
    <property type="evidence" value="ECO:0007669"/>
    <property type="project" value="TreeGrafter"/>
</dbReference>
<dbReference type="InterPro" id="IPR001631">
    <property type="entry name" value="TopoI"/>
</dbReference>
<dbReference type="PRINTS" id="PR00416">
    <property type="entry name" value="EUTPISMRASEI"/>
</dbReference>
<dbReference type="PANTHER" id="PTHR10290">
    <property type="entry name" value="DNA TOPOISOMERASE I"/>
    <property type="match status" value="1"/>
</dbReference>
<dbReference type="GO" id="GO:0006260">
    <property type="term" value="P:DNA replication"/>
    <property type="evidence" value="ECO:0007669"/>
    <property type="project" value="TreeGrafter"/>
</dbReference>
<dbReference type="PANTHER" id="PTHR10290:SF3">
    <property type="entry name" value="DNA TOPOISOMERASE 1"/>
    <property type="match status" value="1"/>
</dbReference>
<comment type="catalytic activity">
    <reaction evidence="1 7">
        <text>ATP-independent breakage of single-stranded DNA, followed by passage and rejoining.</text>
        <dbReference type="EC" id="5.6.2.1"/>
    </reaction>
</comment>
<evidence type="ECO:0000256" key="1">
    <source>
        <dbReference type="ARBA" id="ARBA00000213"/>
    </source>
</evidence>
<keyword evidence="6 7" id="KW-0413">Isomerase</keyword>
<keyword evidence="8" id="KW-0175">Coiled coil</keyword>
<dbReference type="GO" id="GO:0005730">
    <property type="term" value="C:nucleolus"/>
    <property type="evidence" value="ECO:0007669"/>
    <property type="project" value="TreeGrafter"/>
</dbReference>